<sequence>MMSGPEVSFFALCDGQSLLPLIEVQDHKRAYDGDLGPNTGGMGCYSPVPFWNAKLREQVIETILQPTLEGLKSDGIEYRGVLYCGLMITEDGPKVVEYNARFGDPECQILMTLCASDIVPALLACAGSKDHSLADIELNWRDEAALLVVLAASGYPATPRRDDPIIGLESVSDALVFHAGTRSENGHIVTAGGRVLGVLGTGANFSEARARTYEAVSRIHFEGAHYRTDIGKLAMSE</sequence>
<dbReference type="Proteomes" id="UP001151287">
    <property type="component" value="Unassembled WGS sequence"/>
</dbReference>
<dbReference type="OrthoDB" id="2018833at2759"/>
<protein>
    <recommendedName>
        <fullName evidence="2">phosphoribosylamine--glycine ligase</fullName>
        <ecNumber evidence="2">6.3.4.13</ecNumber>
    </recommendedName>
    <alternativeName>
        <fullName evidence="8">Glycinamide ribonucleotide synthetase</fullName>
    </alternativeName>
    <alternativeName>
        <fullName evidence="9">Phosphoribosylglycinamide synthetase</fullName>
    </alternativeName>
</protein>
<keyword evidence="5" id="KW-0658">Purine biosynthesis</keyword>
<dbReference type="PANTHER" id="PTHR43472">
    <property type="entry name" value="PHOSPHORIBOSYLAMINE--GLYCINE LIGASE"/>
    <property type="match status" value="1"/>
</dbReference>
<dbReference type="PROSITE" id="PS50975">
    <property type="entry name" value="ATP_GRASP"/>
    <property type="match status" value="1"/>
</dbReference>
<name>A0A9Q0C0I7_9POAL</name>
<evidence type="ECO:0000256" key="2">
    <source>
        <dbReference type="ARBA" id="ARBA00013255"/>
    </source>
</evidence>
<dbReference type="InterPro" id="IPR020559">
    <property type="entry name" value="PRibGlycinamide_synth_CS"/>
</dbReference>
<dbReference type="EC" id="6.3.4.13" evidence="2"/>
<evidence type="ECO:0000256" key="3">
    <source>
        <dbReference type="ARBA" id="ARBA00022598"/>
    </source>
</evidence>
<evidence type="ECO:0000256" key="5">
    <source>
        <dbReference type="ARBA" id="ARBA00022755"/>
    </source>
</evidence>
<feature type="domain" description="ATP-grasp" evidence="11">
    <location>
        <begin position="76"/>
        <end position="127"/>
    </location>
</feature>
<evidence type="ECO:0000256" key="1">
    <source>
        <dbReference type="ARBA" id="ARBA00005174"/>
    </source>
</evidence>
<dbReference type="PROSITE" id="PS00184">
    <property type="entry name" value="GARS"/>
    <property type="match status" value="1"/>
</dbReference>
<dbReference type="GO" id="GO:0009113">
    <property type="term" value="P:purine nucleobase biosynthetic process"/>
    <property type="evidence" value="ECO:0007669"/>
    <property type="project" value="InterPro"/>
</dbReference>
<evidence type="ECO:0000313" key="13">
    <source>
        <dbReference type="Proteomes" id="UP001151287"/>
    </source>
</evidence>
<evidence type="ECO:0000256" key="6">
    <source>
        <dbReference type="ARBA" id="ARBA00022840"/>
    </source>
</evidence>
<dbReference type="Pfam" id="PF02843">
    <property type="entry name" value="GARS_C"/>
    <property type="match status" value="1"/>
</dbReference>
<dbReference type="Gene3D" id="3.30.470.20">
    <property type="entry name" value="ATP-grasp fold, B domain"/>
    <property type="match status" value="1"/>
</dbReference>
<dbReference type="EMBL" id="JAMQYH010000076">
    <property type="protein sequence ID" value="KAJ1683912.1"/>
    <property type="molecule type" value="Genomic_DNA"/>
</dbReference>
<comment type="caution">
    <text evidence="12">The sequence shown here is derived from an EMBL/GenBank/DDBJ whole genome shotgun (WGS) entry which is preliminary data.</text>
</comment>
<dbReference type="SUPFAM" id="SSF56059">
    <property type="entry name" value="Glutathione synthetase ATP-binding domain-like"/>
    <property type="match status" value="1"/>
</dbReference>
<proteinExistence type="inferred from homology"/>
<dbReference type="GO" id="GO:0046872">
    <property type="term" value="F:metal ion binding"/>
    <property type="evidence" value="ECO:0007669"/>
    <property type="project" value="InterPro"/>
</dbReference>
<evidence type="ECO:0000256" key="10">
    <source>
        <dbReference type="PROSITE-ProRule" id="PRU00409"/>
    </source>
</evidence>
<dbReference type="GO" id="GO:0006164">
    <property type="term" value="P:purine nucleotide biosynthetic process"/>
    <property type="evidence" value="ECO:0007669"/>
    <property type="project" value="UniProtKB-KW"/>
</dbReference>
<dbReference type="InterPro" id="IPR011761">
    <property type="entry name" value="ATP-grasp"/>
</dbReference>
<keyword evidence="4 10" id="KW-0547">Nucleotide-binding</keyword>
<comment type="similarity">
    <text evidence="7">Belongs to the GARS family.</text>
</comment>
<organism evidence="12 13">
    <name type="scientific">Rhynchospora breviuscula</name>
    <dbReference type="NCBI Taxonomy" id="2022672"/>
    <lineage>
        <taxon>Eukaryota</taxon>
        <taxon>Viridiplantae</taxon>
        <taxon>Streptophyta</taxon>
        <taxon>Embryophyta</taxon>
        <taxon>Tracheophyta</taxon>
        <taxon>Spermatophyta</taxon>
        <taxon>Magnoliopsida</taxon>
        <taxon>Liliopsida</taxon>
        <taxon>Poales</taxon>
        <taxon>Cyperaceae</taxon>
        <taxon>Cyperoideae</taxon>
        <taxon>Rhynchosporeae</taxon>
        <taxon>Rhynchospora</taxon>
    </lineage>
</organism>
<dbReference type="SMART" id="SM01210">
    <property type="entry name" value="GARS_C"/>
    <property type="match status" value="1"/>
</dbReference>
<dbReference type="GO" id="GO:0004637">
    <property type="term" value="F:phosphoribosylamine-glycine ligase activity"/>
    <property type="evidence" value="ECO:0007669"/>
    <property type="project" value="UniProtKB-EC"/>
</dbReference>
<keyword evidence="13" id="KW-1185">Reference proteome</keyword>
<dbReference type="InterPro" id="IPR011054">
    <property type="entry name" value="Rudment_hybrid_motif"/>
</dbReference>
<evidence type="ECO:0000256" key="4">
    <source>
        <dbReference type="ARBA" id="ARBA00022741"/>
    </source>
</evidence>
<comment type="pathway">
    <text evidence="1">Purine metabolism; IMP biosynthesis via de novo pathway; N(1)-(5-phospho-D-ribosyl)glycinamide from 5-phospho-alpha-D-ribose 1-diphosphate: step 2/2.</text>
</comment>
<reference evidence="12" key="1">
    <citation type="journal article" date="2022" name="Cell">
        <title>Repeat-based holocentromeres influence genome architecture and karyotype evolution.</title>
        <authorList>
            <person name="Hofstatter P.G."/>
            <person name="Thangavel G."/>
            <person name="Lux T."/>
            <person name="Neumann P."/>
            <person name="Vondrak T."/>
            <person name="Novak P."/>
            <person name="Zhang M."/>
            <person name="Costa L."/>
            <person name="Castellani M."/>
            <person name="Scott A."/>
            <person name="Toegelov H."/>
            <person name="Fuchs J."/>
            <person name="Mata-Sucre Y."/>
            <person name="Dias Y."/>
            <person name="Vanzela A.L.L."/>
            <person name="Huettel B."/>
            <person name="Almeida C.C.S."/>
            <person name="Simkova H."/>
            <person name="Souza G."/>
            <person name="Pedrosa-Harand A."/>
            <person name="Macas J."/>
            <person name="Mayer K.F.X."/>
            <person name="Houben A."/>
            <person name="Marques A."/>
        </authorList>
    </citation>
    <scope>NUCLEOTIDE SEQUENCE</scope>
    <source>
        <strain evidence="12">RhyBre1mFocal</strain>
    </source>
</reference>
<evidence type="ECO:0000256" key="7">
    <source>
        <dbReference type="ARBA" id="ARBA00038345"/>
    </source>
</evidence>
<accession>A0A9Q0C0I7</accession>
<dbReference type="AlphaFoldDB" id="A0A9Q0C0I7"/>
<dbReference type="InterPro" id="IPR020560">
    <property type="entry name" value="PRibGlycinamide_synth_C-dom"/>
</dbReference>
<dbReference type="InterPro" id="IPR000115">
    <property type="entry name" value="PRibGlycinamide_synth"/>
</dbReference>
<evidence type="ECO:0000256" key="9">
    <source>
        <dbReference type="ARBA" id="ARBA00042864"/>
    </source>
</evidence>
<dbReference type="Pfam" id="PF01071">
    <property type="entry name" value="GARS_A"/>
    <property type="match status" value="1"/>
</dbReference>
<keyword evidence="3" id="KW-0436">Ligase</keyword>
<evidence type="ECO:0000256" key="8">
    <source>
        <dbReference type="ARBA" id="ARBA00042242"/>
    </source>
</evidence>
<dbReference type="Gene3D" id="3.90.600.10">
    <property type="entry name" value="Phosphoribosylglycinamide synthetase, C-terminal domain"/>
    <property type="match status" value="1"/>
</dbReference>
<gene>
    <name evidence="12" type="ORF">LUZ63_020865</name>
</gene>
<dbReference type="InterPro" id="IPR037123">
    <property type="entry name" value="PRibGlycinamide_synth_C_sf"/>
</dbReference>
<dbReference type="SMART" id="SM01209">
    <property type="entry name" value="GARS_A"/>
    <property type="match status" value="1"/>
</dbReference>
<dbReference type="InterPro" id="IPR020561">
    <property type="entry name" value="PRibGlycinamid_synth_ATP-grasp"/>
</dbReference>
<evidence type="ECO:0000259" key="11">
    <source>
        <dbReference type="PROSITE" id="PS50975"/>
    </source>
</evidence>
<dbReference type="GO" id="GO:0005524">
    <property type="term" value="F:ATP binding"/>
    <property type="evidence" value="ECO:0007669"/>
    <property type="project" value="UniProtKB-UniRule"/>
</dbReference>
<keyword evidence="6 10" id="KW-0067">ATP-binding</keyword>
<dbReference type="PANTHER" id="PTHR43472:SF1">
    <property type="entry name" value="PHOSPHORIBOSYLAMINE--GLYCINE LIGASE, CHLOROPLASTIC"/>
    <property type="match status" value="1"/>
</dbReference>
<dbReference type="SUPFAM" id="SSF51246">
    <property type="entry name" value="Rudiment single hybrid motif"/>
    <property type="match status" value="1"/>
</dbReference>
<evidence type="ECO:0000313" key="12">
    <source>
        <dbReference type="EMBL" id="KAJ1683912.1"/>
    </source>
</evidence>